<dbReference type="Proteomes" id="UP000288168">
    <property type="component" value="Unassembled WGS sequence"/>
</dbReference>
<dbReference type="InterPro" id="IPR023631">
    <property type="entry name" value="Amidase_dom"/>
</dbReference>
<dbReference type="AlphaFoldDB" id="A0A428PE59"/>
<protein>
    <recommendedName>
        <fullName evidence="1">Amidase domain-containing protein</fullName>
    </recommendedName>
</protein>
<comment type="caution">
    <text evidence="2">The sequence shown here is derived from an EMBL/GenBank/DDBJ whole genome shotgun (WGS) entry which is preliminary data.</text>
</comment>
<evidence type="ECO:0000259" key="1">
    <source>
        <dbReference type="Pfam" id="PF01425"/>
    </source>
</evidence>
<dbReference type="EMBL" id="NKCI01000151">
    <property type="protein sequence ID" value="RSL51275.1"/>
    <property type="molecule type" value="Genomic_DNA"/>
</dbReference>
<organism evidence="2 3">
    <name type="scientific">Fusarium duplospermum</name>
    <dbReference type="NCBI Taxonomy" id="1325734"/>
    <lineage>
        <taxon>Eukaryota</taxon>
        <taxon>Fungi</taxon>
        <taxon>Dikarya</taxon>
        <taxon>Ascomycota</taxon>
        <taxon>Pezizomycotina</taxon>
        <taxon>Sordariomycetes</taxon>
        <taxon>Hypocreomycetidae</taxon>
        <taxon>Hypocreales</taxon>
        <taxon>Nectriaceae</taxon>
        <taxon>Fusarium</taxon>
        <taxon>Fusarium solani species complex</taxon>
    </lineage>
</organism>
<dbReference type="SUPFAM" id="SSF75304">
    <property type="entry name" value="Amidase signature (AS) enzymes"/>
    <property type="match status" value="1"/>
</dbReference>
<dbReference type="PANTHER" id="PTHR42678:SF34">
    <property type="entry name" value="OS04G0183300 PROTEIN"/>
    <property type="match status" value="1"/>
</dbReference>
<dbReference type="PANTHER" id="PTHR42678">
    <property type="entry name" value="AMIDASE"/>
    <property type="match status" value="1"/>
</dbReference>
<evidence type="ECO:0000313" key="2">
    <source>
        <dbReference type="EMBL" id="RSL51275.1"/>
    </source>
</evidence>
<name>A0A428PE59_9HYPO</name>
<reference evidence="2 3" key="1">
    <citation type="submission" date="2017-06" db="EMBL/GenBank/DDBJ databases">
        <title>Comparative genomic analysis of Ambrosia Fusariam Clade fungi.</title>
        <authorList>
            <person name="Stajich J.E."/>
            <person name="Carrillo J."/>
            <person name="Kijimoto T."/>
            <person name="Eskalen A."/>
            <person name="O'Donnell K."/>
            <person name="Kasson M."/>
        </authorList>
    </citation>
    <scope>NUCLEOTIDE SEQUENCE [LARGE SCALE GENOMIC DNA]</scope>
    <source>
        <strain evidence="2 3">NRRL62584</strain>
    </source>
</reference>
<gene>
    <name evidence="2" type="ORF">CEP54_011483</name>
</gene>
<dbReference type="STRING" id="1325734.A0A428PE59"/>
<proteinExistence type="predicted"/>
<dbReference type="Pfam" id="PF01425">
    <property type="entry name" value="Amidase"/>
    <property type="match status" value="1"/>
</dbReference>
<feature type="domain" description="Amidase" evidence="1">
    <location>
        <begin position="2"/>
        <end position="108"/>
    </location>
</feature>
<accession>A0A428PE59</accession>
<dbReference type="Gene3D" id="3.90.1300.10">
    <property type="entry name" value="Amidase signature (AS) domain"/>
    <property type="match status" value="1"/>
</dbReference>
<evidence type="ECO:0000313" key="3">
    <source>
        <dbReference type="Proteomes" id="UP000288168"/>
    </source>
</evidence>
<dbReference type="OrthoDB" id="566138at2759"/>
<dbReference type="InterPro" id="IPR036928">
    <property type="entry name" value="AS_sf"/>
</dbReference>
<sequence>MLTTRGSYAFKQGRPKKDSNLIHTLKAAGLIILAKENPSKLSNLKGWHQMAGWSAVGGQGPVGSSSGSAVSVAAGFAPVSLSTEFDGSIVMPAARAGLYAIKLFLKASTMTDSILEQLAAPRSGSLPSTGQILERTQDNALFSAQAKIEEAGGKVTRSVPVASWDDITGAMPNFSQEEELFLFNGVPQTLEELIKFNEDLADLEFTKRDNHQKGAGSRA</sequence>
<keyword evidence="3" id="KW-1185">Reference proteome</keyword>